<dbReference type="InterPro" id="IPR043894">
    <property type="entry name" value="MupG_C"/>
</dbReference>
<dbReference type="SUPFAM" id="SSF51445">
    <property type="entry name" value="(Trans)glycosidases"/>
    <property type="match status" value="1"/>
</dbReference>
<dbReference type="PANTHER" id="PTHR38435">
    <property type="match status" value="1"/>
</dbReference>
<dbReference type="InterPro" id="IPR017853">
    <property type="entry name" value="GH"/>
</dbReference>
<feature type="domain" description="6-phospho-N-acetylmuramidase N-terminal" evidence="2">
    <location>
        <begin position="3"/>
        <end position="236"/>
    </location>
</feature>
<accession>A0ABP3UJG3</accession>
<proteinExistence type="predicted"/>
<evidence type="ECO:0000259" key="1">
    <source>
        <dbReference type="Pfam" id="PF05913"/>
    </source>
</evidence>
<organism evidence="3 4">
    <name type="scientific">Clostridium oceanicum</name>
    <dbReference type="NCBI Taxonomy" id="1543"/>
    <lineage>
        <taxon>Bacteria</taxon>
        <taxon>Bacillati</taxon>
        <taxon>Bacillota</taxon>
        <taxon>Clostridia</taxon>
        <taxon>Eubacteriales</taxon>
        <taxon>Clostridiaceae</taxon>
        <taxon>Clostridium</taxon>
    </lineage>
</organism>
<dbReference type="InterPro" id="IPR013785">
    <property type="entry name" value="Aldolase_TIM"/>
</dbReference>
<dbReference type="SUPFAM" id="SSF50891">
    <property type="entry name" value="Cyclophilin-like"/>
    <property type="match status" value="1"/>
</dbReference>
<dbReference type="Proteomes" id="UP001501510">
    <property type="component" value="Unassembled WGS sequence"/>
</dbReference>
<dbReference type="InterPro" id="IPR043797">
    <property type="entry name" value="MupG_N"/>
</dbReference>
<dbReference type="EMBL" id="BAAACG010000001">
    <property type="protein sequence ID" value="GAA0732337.1"/>
    <property type="molecule type" value="Genomic_DNA"/>
</dbReference>
<dbReference type="Gene3D" id="3.20.20.70">
    <property type="entry name" value="Aldolase class I"/>
    <property type="match status" value="1"/>
</dbReference>
<dbReference type="InterPro" id="IPR008589">
    <property type="entry name" value="MupG"/>
</dbReference>
<dbReference type="InterPro" id="IPR029000">
    <property type="entry name" value="Cyclophilin-like_dom_sf"/>
</dbReference>
<reference evidence="4" key="1">
    <citation type="journal article" date="2019" name="Int. J. Syst. Evol. Microbiol.">
        <title>The Global Catalogue of Microorganisms (GCM) 10K type strain sequencing project: providing services to taxonomists for standard genome sequencing and annotation.</title>
        <authorList>
            <consortium name="The Broad Institute Genomics Platform"/>
            <consortium name="The Broad Institute Genome Sequencing Center for Infectious Disease"/>
            <person name="Wu L."/>
            <person name="Ma J."/>
        </authorList>
    </citation>
    <scope>NUCLEOTIDE SEQUENCE [LARGE SCALE GENOMIC DNA]</scope>
    <source>
        <strain evidence="4">JCM 1407</strain>
    </source>
</reference>
<evidence type="ECO:0000259" key="2">
    <source>
        <dbReference type="Pfam" id="PF19200"/>
    </source>
</evidence>
<feature type="domain" description="6-phospho-N-acetylmuramidase C-terminal" evidence="1">
    <location>
        <begin position="252"/>
        <end position="355"/>
    </location>
</feature>
<dbReference type="Pfam" id="PF19200">
    <property type="entry name" value="MupG_N"/>
    <property type="match status" value="1"/>
</dbReference>
<dbReference type="PANTHER" id="PTHR38435:SF2">
    <property type="entry name" value="DUF871 DOMAIN-CONTAINING PROTEIN"/>
    <property type="match status" value="1"/>
</dbReference>
<comment type="caution">
    <text evidence="3">The sequence shown here is derived from an EMBL/GenBank/DDBJ whole genome shotgun (WGS) entry which is preliminary data.</text>
</comment>
<dbReference type="Pfam" id="PF05913">
    <property type="entry name" value="MupG_C"/>
    <property type="match status" value="1"/>
</dbReference>
<gene>
    <name evidence="3" type="ORF">GCM10008906_01790</name>
</gene>
<dbReference type="RefSeq" id="WP_343757885.1">
    <property type="nucleotide sequence ID" value="NZ_BAAACG010000001.1"/>
</dbReference>
<sequence length="357" mass="41419">MSFGISIYFGLDNSKEENLQLLKQAKTLGFNRIFTSLHIPETNYDILKKEVTNFLKVAKEYNMDIISDISPNTFKFLGLNNLDLKSLKNFGIQTIRIDFGYSEKEIANISRNPYNIKVQLNASTITKNFFNKLDNFNPNYNNIDSLHNFYPRRNTGISEKCLLEKNHLLKEKGIKVSAFVQSNNKKRSPLKDGLPTMEDHRDMSVYLASKHLYALGIDDIFIGDSMPSIKELKDLSSLNKDIIELSMKPITSDKTSLKLLNYTYTSRKDTSRDVIRTNESRLLLENNIIEKEKTSNRPYGSITIDNKDYLRYMGEIQILTTDLPRDERVNVVGNILKEERFLLKYITNNKKFKFRMV</sequence>
<keyword evidence="4" id="KW-1185">Reference proteome</keyword>
<name>A0ABP3UJG3_9CLOT</name>
<evidence type="ECO:0000313" key="3">
    <source>
        <dbReference type="EMBL" id="GAA0732337.1"/>
    </source>
</evidence>
<evidence type="ECO:0000313" key="4">
    <source>
        <dbReference type="Proteomes" id="UP001501510"/>
    </source>
</evidence>
<dbReference type="Gene3D" id="2.40.100.10">
    <property type="entry name" value="Cyclophilin-like"/>
    <property type="match status" value="1"/>
</dbReference>
<protein>
    <submittedName>
        <fullName evidence="3">MupG family TIM beta-alpha barrel fold protein</fullName>
    </submittedName>
</protein>